<evidence type="ECO:0000259" key="1">
    <source>
        <dbReference type="Pfam" id="PF00899"/>
    </source>
</evidence>
<feature type="domain" description="THIF-type NAD/FAD binding fold" evidence="1">
    <location>
        <begin position="10"/>
        <end position="240"/>
    </location>
</feature>
<name>A0ABW4ZE41_9BACT</name>
<dbReference type="InterPro" id="IPR045886">
    <property type="entry name" value="ThiF/MoeB/HesA"/>
</dbReference>
<dbReference type="InterPro" id="IPR035985">
    <property type="entry name" value="Ubiquitin-activating_enz"/>
</dbReference>
<dbReference type="Gene3D" id="3.40.50.720">
    <property type="entry name" value="NAD(P)-binding Rossmann-like Domain"/>
    <property type="match status" value="1"/>
</dbReference>
<keyword evidence="3" id="KW-1185">Reference proteome</keyword>
<reference evidence="3" key="1">
    <citation type="journal article" date="2019" name="Int. J. Syst. Evol. Microbiol.">
        <title>The Global Catalogue of Microorganisms (GCM) 10K type strain sequencing project: providing services to taxonomists for standard genome sequencing and annotation.</title>
        <authorList>
            <consortium name="The Broad Institute Genomics Platform"/>
            <consortium name="The Broad Institute Genome Sequencing Center for Infectious Disease"/>
            <person name="Wu L."/>
            <person name="Ma J."/>
        </authorList>
    </citation>
    <scope>NUCLEOTIDE SEQUENCE [LARGE SCALE GENOMIC DNA]</scope>
    <source>
        <strain evidence="3">CCUG 57942</strain>
    </source>
</reference>
<dbReference type="EMBL" id="JBHUJB010000054">
    <property type="protein sequence ID" value="MFD2159862.1"/>
    <property type="molecule type" value="Genomic_DNA"/>
</dbReference>
<dbReference type="RefSeq" id="WP_377085742.1">
    <property type="nucleotide sequence ID" value="NZ_JBHSJL010000006.1"/>
</dbReference>
<sequence length="247" mass="26824">MLEQIDKDIYAWQLNVPNFGEASQETLRNSTALVSRVGGLGGPLAQSLAAAGFGKIILAHGGNLRHDDLNRQILMHHDGLGKNRARQAAATIQRFNPRIETLAVDSNITPDNAAELVSQADIVFSCAPLFEERLLMNQEAVRQNKFFVDSAMFNLEGQVLPVVPNQSACLACIVPEPPAGWKRRFPVIGALSAMIAQMGVLEGIKLLTNVLPPQTNTLMHYSSLEAQLRKISISRNPTCPHCGSPPA</sequence>
<dbReference type="InterPro" id="IPR000594">
    <property type="entry name" value="ThiF_NAD_FAD-bd"/>
</dbReference>
<dbReference type="SUPFAM" id="SSF69572">
    <property type="entry name" value="Activating enzymes of the ubiquitin-like proteins"/>
    <property type="match status" value="1"/>
</dbReference>
<evidence type="ECO:0000313" key="3">
    <source>
        <dbReference type="Proteomes" id="UP001597389"/>
    </source>
</evidence>
<proteinExistence type="predicted"/>
<dbReference type="Pfam" id="PF00899">
    <property type="entry name" value="ThiF"/>
    <property type="match status" value="1"/>
</dbReference>
<evidence type="ECO:0000313" key="2">
    <source>
        <dbReference type="EMBL" id="MFD2159862.1"/>
    </source>
</evidence>
<comment type="caution">
    <text evidence="2">The sequence shown here is derived from an EMBL/GenBank/DDBJ whole genome shotgun (WGS) entry which is preliminary data.</text>
</comment>
<dbReference type="CDD" id="cd00757">
    <property type="entry name" value="ThiF_MoeB_HesA_family"/>
    <property type="match status" value="1"/>
</dbReference>
<organism evidence="2 3">
    <name type="scientific">Rubritalea tangerina</name>
    <dbReference type="NCBI Taxonomy" id="430798"/>
    <lineage>
        <taxon>Bacteria</taxon>
        <taxon>Pseudomonadati</taxon>
        <taxon>Verrucomicrobiota</taxon>
        <taxon>Verrucomicrobiia</taxon>
        <taxon>Verrucomicrobiales</taxon>
        <taxon>Rubritaleaceae</taxon>
        <taxon>Rubritalea</taxon>
    </lineage>
</organism>
<accession>A0ABW4ZE41</accession>
<dbReference type="PANTHER" id="PTHR10953:SF102">
    <property type="entry name" value="ADENYLYLTRANSFERASE AND SULFURTRANSFERASE MOCS3"/>
    <property type="match status" value="1"/>
</dbReference>
<gene>
    <name evidence="2" type="ORF">ACFSW8_13220</name>
</gene>
<dbReference type="PANTHER" id="PTHR10953">
    <property type="entry name" value="UBIQUITIN-ACTIVATING ENZYME E1"/>
    <property type="match status" value="1"/>
</dbReference>
<dbReference type="Proteomes" id="UP001597389">
    <property type="component" value="Unassembled WGS sequence"/>
</dbReference>
<protein>
    <submittedName>
        <fullName evidence="2">HesA/MoeB/ThiF family protein</fullName>
    </submittedName>
</protein>